<evidence type="ECO:0000256" key="1">
    <source>
        <dbReference type="SAM" id="MobiDB-lite"/>
    </source>
</evidence>
<organism evidence="2">
    <name type="scientific">bioreactor metagenome</name>
    <dbReference type="NCBI Taxonomy" id="1076179"/>
    <lineage>
        <taxon>unclassified sequences</taxon>
        <taxon>metagenomes</taxon>
        <taxon>ecological metagenomes</taxon>
    </lineage>
</organism>
<protein>
    <submittedName>
        <fullName evidence="2">Uncharacterized protein</fullName>
    </submittedName>
</protein>
<name>A0A645GS57_9ZZZZ</name>
<feature type="region of interest" description="Disordered" evidence="1">
    <location>
        <begin position="1"/>
        <end position="55"/>
    </location>
</feature>
<accession>A0A645GS57</accession>
<comment type="caution">
    <text evidence="2">The sequence shown here is derived from an EMBL/GenBank/DDBJ whole genome shotgun (WGS) entry which is preliminary data.</text>
</comment>
<evidence type="ECO:0000313" key="2">
    <source>
        <dbReference type="EMBL" id="MPN26463.1"/>
    </source>
</evidence>
<proteinExistence type="predicted"/>
<feature type="compositionally biased region" description="Basic and acidic residues" evidence="1">
    <location>
        <begin position="26"/>
        <end position="39"/>
    </location>
</feature>
<gene>
    <name evidence="2" type="ORF">SDC9_173888</name>
</gene>
<dbReference type="EMBL" id="VSSQ01075997">
    <property type="protein sequence ID" value="MPN26463.1"/>
    <property type="molecule type" value="Genomic_DNA"/>
</dbReference>
<sequence>MVKNTEPSDIPTKLPENPATSPSQEPAKEEVKSEAEPVKAPEPAKPAPALNQKTAKLRYQVPPLTKPLSLKIELTDDTGTKVIKDVMANSSEYISMNVPFTGQATITIYLGGDFVWQDRFK</sequence>
<dbReference type="AlphaFoldDB" id="A0A645GS57"/>
<reference evidence="2" key="1">
    <citation type="submission" date="2019-08" db="EMBL/GenBank/DDBJ databases">
        <authorList>
            <person name="Kucharzyk K."/>
            <person name="Murdoch R.W."/>
            <person name="Higgins S."/>
            <person name="Loffler F."/>
        </authorList>
    </citation>
    <scope>NUCLEOTIDE SEQUENCE</scope>
</reference>